<feature type="region of interest" description="Disordered" evidence="2">
    <location>
        <begin position="267"/>
        <end position="294"/>
    </location>
</feature>
<accession>A0AAN7U297</accession>
<feature type="compositionally biased region" description="Low complexity" evidence="2">
    <location>
        <begin position="317"/>
        <end position="329"/>
    </location>
</feature>
<gene>
    <name evidence="4" type="ORF">RB653_006131</name>
</gene>
<sequence>MDDKLFVRLPAWFSNEVSPEFIILWSENGGIESISASSAYFMFIENPGSKEAYEQIMDQDNEFIGLTCIHVSWIKDSIKEGRMLPCVDYTIDKDDIETIYKDAYIESCEQYFEDQERELKRKKKEEEDLKLYTSNNNNNNNEFKILRNIRRIYTNPTSTTLADLNDNMDVLDFASTTNNNKNKYQSFYDSLSLNDYKVSILPQEIDNTNNSNSISNDYSKFNNTSNIITRSSSKQTTIDSFIIPKPQPPTINKKIYSTNDDIENKKNKNKINKIDNDDIEDNNKSNTSKTKSDSFYSNHWALDSTPPKPISSGIVKPASLSPSSTNNSKPKPPKIKSPSEIEDEELSNLFDSTTPQSETLNNIPISPIPKIAFKRSALNDKDINNQGNKDAIVILD</sequence>
<feature type="compositionally biased region" description="Basic and acidic residues" evidence="2">
    <location>
        <begin position="267"/>
        <end position="276"/>
    </location>
</feature>
<proteinExistence type="predicted"/>
<dbReference type="Proteomes" id="UP001344447">
    <property type="component" value="Unassembled WGS sequence"/>
</dbReference>
<reference evidence="4 5" key="1">
    <citation type="submission" date="2023-11" db="EMBL/GenBank/DDBJ databases">
        <title>Dfirmibasis_genome.</title>
        <authorList>
            <person name="Edelbroek B."/>
            <person name="Kjellin J."/>
            <person name="Jerlstrom-Hultqvist J."/>
            <person name="Soderbom F."/>
        </authorList>
    </citation>
    <scope>NUCLEOTIDE SEQUENCE [LARGE SCALE GENOMIC DNA]</scope>
    <source>
        <strain evidence="4 5">TNS-C-14</strain>
    </source>
</reference>
<evidence type="ECO:0000313" key="4">
    <source>
        <dbReference type="EMBL" id="KAK5584519.1"/>
    </source>
</evidence>
<dbReference type="SUPFAM" id="SSF52113">
    <property type="entry name" value="BRCT domain"/>
    <property type="match status" value="1"/>
</dbReference>
<name>A0AAN7U297_9MYCE</name>
<feature type="domain" description="BRCT" evidence="3">
    <location>
        <begin position="29"/>
        <end position="91"/>
    </location>
</feature>
<dbReference type="EMBL" id="JAVFKY010000001">
    <property type="protein sequence ID" value="KAK5584519.1"/>
    <property type="molecule type" value="Genomic_DNA"/>
</dbReference>
<dbReference type="AlphaFoldDB" id="A0AAN7U297"/>
<dbReference type="PROSITE" id="PS50172">
    <property type="entry name" value="BRCT"/>
    <property type="match status" value="1"/>
</dbReference>
<evidence type="ECO:0000259" key="3">
    <source>
        <dbReference type="PROSITE" id="PS50172"/>
    </source>
</evidence>
<dbReference type="InterPro" id="IPR036420">
    <property type="entry name" value="BRCT_dom_sf"/>
</dbReference>
<feature type="coiled-coil region" evidence="1">
    <location>
        <begin position="105"/>
        <end position="142"/>
    </location>
</feature>
<evidence type="ECO:0000256" key="2">
    <source>
        <dbReference type="SAM" id="MobiDB-lite"/>
    </source>
</evidence>
<feature type="region of interest" description="Disordered" evidence="2">
    <location>
        <begin position="307"/>
        <end position="341"/>
    </location>
</feature>
<organism evidence="4 5">
    <name type="scientific">Dictyostelium firmibasis</name>
    <dbReference type="NCBI Taxonomy" id="79012"/>
    <lineage>
        <taxon>Eukaryota</taxon>
        <taxon>Amoebozoa</taxon>
        <taxon>Evosea</taxon>
        <taxon>Eumycetozoa</taxon>
        <taxon>Dictyostelia</taxon>
        <taxon>Dictyosteliales</taxon>
        <taxon>Dictyosteliaceae</taxon>
        <taxon>Dictyostelium</taxon>
    </lineage>
</organism>
<evidence type="ECO:0000313" key="5">
    <source>
        <dbReference type="Proteomes" id="UP001344447"/>
    </source>
</evidence>
<comment type="caution">
    <text evidence="4">The sequence shown here is derived from an EMBL/GenBank/DDBJ whole genome shotgun (WGS) entry which is preliminary data.</text>
</comment>
<keyword evidence="1" id="KW-0175">Coiled coil</keyword>
<feature type="region of interest" description="Disordered" evidence="2">
    <location>
        <begin position="240"/>
        <end position="259"/>
    </location>
</feature>
<evidence type="ECO:0000256" key="1">
    <source>
        <dbReference type="SAM" id="Coils"/>
    </source>
</evidence>
<protein>
    <recommendedName>
        <fullName evidence="3">BRCT domain-containing protein</fullName>
    </recommendedName>
</protein>
<dbReference type="InterPro" id="IPR001357">
    <property type="entry name" value="BRCT_dom"/>
</dbReference>
<keyword evidence="5" id="KW-1185">Reference proteome</keyword>